<dbReference type="InterPro" id="IPR053195">
    <property type="entry name" value="Bax-like"/>
</dbReference>
<dbReference type="PANTHER" id="PTHR40572">
    <property type="entry name" value="PROTEIN BAX"/>
    <property type="match status" value="1"/>
</dbReference>
<feature type="domain" description="Mannosyl-glycoprotein endo-beta-N-acetylglucosamidase-like" evidence="1">
    <location>
        <begin position="115"/>
        <end position="248"/>
    </location>
</feature>
<comment type="caution">
    <text evidence="2">The sequence shown here is derived from an EMBL/GenBank/DDBJ whole genome shotgun (WGS) entry which is preliminary data.</text>
</comment>
<evidence type="ECO:0000259" key="1">
    <source>
        <dbReference type="SMART" id="SM00047"/>
    </source>
</evidence>
<organism evidence="2 3">
    <name type="scientific">Halospina denitrificans</name>
    <dbReference type="NCBI Taxonomy" id="332522"/>
    <lineage>
        <taxon>Bacteria</taxon>
        <taxon>Pseudomonadati</taxon>
        <taxon>Pseudomonadota</taxon>
        <taxon>Gammaproteobacteria</taxon>
        <taxon>Halospina</taxon>
    </lineage>
</organism>
<sequence>MESRTTAVFALIAAILIAALAAGALVASLDLEKTVDVPKMVEKPELPGWRSAPLPDFTRYSAGTERKEAFFGFLFPRIALANLEILRQREGVKALRRMDALSEKQKEWLKSHALRLRVRMDDDAFFEKLLNRLDIVPPSLVMAQAANESAWGTSRFATRGNNLFGQWCFTPGCGIVPGQRTQGRSHEVAAYKHPYASIRSYLTNLNRHNAYTPLRELRARKRQRNEFTDGTYLAGGLERYSERGNEYVREIRAMISFNELEAYDARLKQLMDADAPLAELEKTVSDYRQRYAN</sequence>
<dbReference type="AlphaFoldDB" id="A0A4R7K052"/>
<accession>A0A4R7K052</accession>
<reference evidence="2 3" key="1">
    <citation type="submission" date="2019-03" db="EMBL/GenBank/DDBJ databases">
        <title>Genomic Encyclopedia of Type Strains, Phase IV (KMG-IV): sequencing the most valuable type-strain genomes for metagenomic binning, comparative biology and taxonomic classification.</title>
        <authorList>
            <person name="Goeker M."/>
        </authorList>
    </citation>
    <scope>NUCLEOTIDE SEQUENCE [LARGE SCALE GENOMIC DNA]</scope>
    <source>
        <strain evidence="2 3">DSM 15505</strain>
    </source>
</reference>
<dbReference type="SMART" id="SM00047">
    <property type="entry name" value="LYZ2"/>
    <property type="match status" value="1"/>
</dbReference>
<dbReference type="RefSeq" id="WP_133735306.1">
    <property type="nucleotide sequence ID" value="NZ_SOAX01000002.1"/>
</dbReference>
<gene>
    <name evidence="2" type="ORF">DES49_1037</name>
</gene>
<keyword evidence="3" id="KW-1185">Reference proteome</keyword>
<proteinExistence type="predicted"/>
<name>A0A4R7K052_9GAMM</name>
<dbReference type="PANTHER" id="PTHR40572:SF1">
    <property type="entry name" value="PROTEIN BAX"/>
    <property type="match status" value="1"/>
</dbReference>
<dbReference type="OrthoDB" id="9788155at2"/>
<dbReference type="InterPro" id="IPR002901">
    <property type="entry name" value="MGlyc_endo_b_GlcNAc-like_dom"/>
</dbReference>
<dbReference type="EMBL" id="SOAX01000002">
    <property type="protein sequence ID" value="TDT43223.1"/>
    <property type="molecule type" value="Genomic_DNA"/>
</dbReference>
<evidence type="ECO:0000313" key="2">
    <source>
        <dbReference type="EMBL" id="TDT43223.1"/>
    </source>
</evidence>
<dbReference type="GO" id="GO:0004040">
    <property type="term" value="F:amidase activity"/>
    <property type="evidence" value="ECO:0007669"/>
    <property type="project" value="InterPro"/>
</dbReference>
<dbReference type="Gene3D" id="1.10.530.10">
    <property type="match status" value="1"/>
</dbReference>
<evidence type="ECO:0000313" key="3">
    <source>
        <dbReference type="Proteomes" id="UP000295830"/>
    </source>
</evidence>
<dbReference type="Pfam" id="PF01832">
    <property type="entry name" value="Glucosaminidase"/>
    <property type="match status" value="1"/>
</dbReference>
<dbReference type="Proteomes" id="UP000295830">
    <property type="component" value="Unassembled WGS sequence"/>
</dbReference>
<protein>
    <submittedName>
        <fullName evidence="2">Bax protein</fullName>
    </submittedName>
</protein>